<dbReference type="SUPFAM" id="SSF53271">
    <property type="entry name" value="PRTase-like"/>
    <property type="match status" value="1"/>
</dbReference>
<keyword evidence="5" id="KW-1185">Reference proteome</keyword>
<organism evidence="4 5">
    <name type="scientific">Candidatus Rickettsiella isopodorum</name>
    <dbReference type="NCBI Taxonomy" id="1225476"/>
    <lineage>
        <taxon>Bacteria</taxon>
        <taxon>Pseudomonadati</taxon>
        <taxon>Pseudomonadota</taxon>
        <taxon>Gammaproteobacteria</taxon>
        <taxon>Legionellales</taxon>
        <taxon>Coxiellaceae</taxon>
        <taxon>Rickettsiella</taxon>
    </lineage>
</organism>
<sequence length="188" mass="20718">MLIPSHIQEVERKATRLFTKEEIEKGLDNMAKAISDKLSESNPVVLCVMIGGLIPAGNLLPRLDFPLELDYVHATRYSQETVGQAEILWIAKPRVSLKGRNILIIEDILDGGLTLAAIVDYCHEQGAQTVYTAVLLDKQKADRLPGGTTSADFTAITMDHGFVFGYGMDYNGYLRNAPGIYVVAPEHE</sequence>
<dbReference type="Proteomes" id="UP000183924">
    <property type="component" value="Unassembled WGS sequence"/>
</dbReference>
<dbReference type="CDD" id="cd06223">
    <property type="entry name" value="PRTases_typeI"/>
    <property type="match status" value="1"/>
</dbReference>
<dbReference type="GO" id="GO:0004422">
    <property type="term" value="F:hypoxanthine phosphoribosyltransferase activity"/>
    <property type="evidence" value="ECO:0007669"/>
    <property type="project" value="TreeGrafter"/>
</dbReference>
<evidence type="ECO:0000313" key="4">
    <source>
        <dbReference type="EMBL" id="OIZ95984.1"/>
    </source>
</evidence>
<dbReference type="Gene3D" id="3.40.50.2020">
    <property type="match status" value="1"/>
</dbReference>
<keyword evidence="4" id="KW-0808">Transferase</keyword>
<evidence type="ECO:0000259" key="3">
    <source>
        <dbReference type="Pfam" id="PF00156"/>
    </source>
</evidence>
<accession>A0A1J8NLK0</accession>
<comment type="catalytic activity">
    <reaction evidence="2">
        <text>IMP + diphosphate = hypoxanthine + 5-phospho-alpha-D-ribose 1-diphosphate</text>
        <dbReference type="Rhea" id="RHEA:17973"/>
        <dbReference type="ChEBI" id="CHEBI:17368"/>
        <dbReference type="ChEBI" id="CHEBI:33019"/>
        <dbReference type="ChEBI" id="CHEBI:58017"/>
        <dbReference type="ChEBI" id="CHEBI:58053"/>
        <dbReference type="EC" id="2.4.2.8"/>
    </reaction>
    <physiologicalReaction direction="right-to-left" evidence="2">
        <dbReference type="Rhea" id="RHEA:17975"/>
    </physiologicalReaction>
</comment>
<dbReference type="InterPro" id="IPR000836">
    <property type="entry name" value="PRTase_dom"/>
</dbReference>
<comment type="caution">
    <text evidence="4">The sequence shown here is derived from an EMBL/GenBank/DDBJ whole genome shotgun (WGS) entry which is preliminary data.</text>
</comment>
<proteinExistence type="predicted"/>
<dbReference type="EMBL" id="LUKY01000028">
    <property type="protein sequence ID" value="OIZ95984.1"/>
    <property type="molecule type" value="Genomic_DNA"/>
</dbReference>
<dbReference type="RefSeq" id="WP_071661964.1">
    <property type="nucleotide sequence ID" value="NZ_LUKY01000028.1"/>
</dbReference>
<dbReference type="OrthoDB" id="9802824at2"/>
<dbReference type="PANTHER" id="PTHR43340">
    <property type="entry name" value="HYPOXANTHINE-GUANINE PHOSPHORIBOSYLTRANSFERASE"/>
    <property type="match status" value="1"/>
</dbReference>
<evidence type="ECO:0000256" key="1">
    <source>
        <dbReference type="ARBA" id="ARBA00048811"/>
    </source>
</evidence>
<dbReference type="InterPro" id="IPR029057">
    <property type="entry name" value="PRTase-like"/>
</dbReference>
<dbReference type="GO" id="GO:0005829">
    <property type="term" value="C:cytosol"/>
    <property type="evidence" value="ECO:0007669"/>
    <property type="project" value="TreeGrafter"/>
</dbReference>
<name>A0A1J8NLK0_9COXI</name>
<gene>
    <name evidence="4" type="ORF">A1D18_01015</name>
</gene>
<comment type="catalytic activity">
    <reaction evidence="1">
        <text>GMP + diphosphate = guanine + 5-phospho-alpha-D-ribose 1-diphosphate</text>
        <dbReference type="Rhea" id="RHEA:25424"/>
        <dbReference type="ChEBI" id="CHEBI:16235"/>
        <dbReference type="ChEBI" id="CHEBI:33019"/>
        <dbReference type="ChEBI" id="CHEBI:58017"/>
        <dbReference type="ChEBI" id="CHEBI:58115"/>
        <dbReference type="EC" id="2.4.2.8"/>
    </reaction>
    <physiologicalReaction direction="right-to-left" evidence="1">
        <dbReference type="Rhea" id="RHEA:25426"/>
    </physiologicalReaction>
</comment>
<reference evidence="4 5" key="1">
    <citation type="submission" date="2016-03" db="EMBL/GenBank/DDBJ databases">
        <title>Comparative genomics of Rickettsiella.</title>
        <authorList>
            <person name="Chandler C."/>
            <person name="Wang Y."/>
        </authorList>
    </citation>
    <scope>NUCLEOTIDE SEQUENCE [LARGE SCALE GENOMIC DNA]</scope>
    <source>
        <strain evidence="4 5">RCFS May 2013</strain>
    </source>
</reference>
<dbReference type="AlphaFoldDB" id="A0A1J8NLK0"/>
<dbReference type="PANTHER" id="PTHR43340:SF1">
    <property type="entry name" value="HYPOXANTHINE PHOSPHORIBOSYLTRANSFERASE"/>
    <property type="match status" value="1"/>
</dbReference>
<dbReference type="GO" id="GO:0006178">
    <property type="term" value="P:guanine salvage"/>
    <property type="evidence" value="ECO:0007669"/>
    <property type="project" value="TreeGrafter"/>
</dbReference>
<dbReference type="Pfam" id="PF00156">
    <property type="entry name" value="Pribosyltran"/>
    <property type="match status" value="1"/>
</dbReference>
<feature type="domain" description="Phosphoribosyltransferase" evidence="3">
    <location>
        <begin position="16"/>
        <end position="170"/>
    </location>
</feature>
<keyword evidence="4" id="KW-0328">Glycosyltransferase</keyword>
<evidence type="ECO:0000256" key="2">
    <source>
        <dbReference type="ARBA" id="ARBA00049402"/>
    </source>
</evidence>
<protein>
    <submittedName>
        <fullName evidence="4">Hypoxanthine-guanine phosphoribosyltransferase</fullName>
    </submittedName>
</protein>
<dbReference type="NCBIfam" id="NF006605">
    <property type="entry name" value="PRK09162.1"/>
    <property type="match status" value="1"/>
</dbReference>
<dbReference type="GO" id="GO:0032264">
    <property type="term" value="P:IMP salvage"/>
    <property type="evidence" value="ECO:0007669"/>
    <property type="project" value="TreeGrafter"/>
</dbReference>
<dbReference type="STRING" id="1225476.A1D18_01015"/>
<dbReference type="GO" id="GO:0000287">
    <property type="term" value="F:magnesium ion binding"/>
    <property type="evidence" value="ECO:0007669"/>
    <property type="project" value="TreeGrafter"/>
</dbReference>
<dbReference type="GO" id="GO:0046100">
    <property type="term" value="P:hypoxanthine metabolic process"/>
    <property type="evidence" value="ECO:0007669"/>
    <property type="project" value="TreeGrafter"/>
</dbReference>
<dbReference type="GO" id="GO:0032263">
    <property type="term" value="P:GMP salvage"/>
    <property type="evidence" value="ECO:0007669"/>
    <property type="project" value="TreeGrafter"/>
</dbReference>
<dbReference type="InterPro" id="IPR050408">
    <property type="entry name" value="HGPRT"/>
</dbReference>
<evidence type="ECO:0000313" key="5">
    <source>
        <dbReference type="Proteomes" id="UP000183924"/>
    </source>
</evidence>